<feature type="domain" description="Transglycosylase SLT" evidence="2">
    <location>
        <begin position="71"/>
        <end position="129"/>
    </location>
</feature>
<dbReference type="Pfam" id="PF13406">
    <property type="entry name" value="SLT_2"/>
    <property type="match status" value="1"/>
</dbReference>
<keyword evidence="1" id="KW-0812">Transmembrane</keyword>
<evidence type="ECO:0000259" key="3">
    <source>
        <dbReference type="Pfam" id="PF01551"/>
    </source>
</evidence>
<dbReference type="STRING" id="349161.Dred_0798"/>
<keyword evidence="1" id="KW-0472">Membrane</keyword>
<dbReference type="OrthoDB" id="9814460at2"/>
<dbReference type="CDD" id="cd12797">
    <property type="entry name" value="M23_peptidase"/>
    <property type="match status" value="1"/>
</dbReference>
<dbReference type="InterPro" id="IPR023346">
    <property type="entry name" value="Lysozyme-like_dom_sf"/>
</dbReference>
<sequence length="352" mass="38589">MNDLNTSAIKNFKWFALGIGSSGLLLLILLVFFLTGFFMTFLGNFRLHSGFLSGSPTDLAAKEIGEYMPIFLQAQDRFGVSWAVLAAIASTESGFGKSERYILQKGISEAGAVGFMQFMPSTWSGSTNPRANDNPDNPQWDDNPQTIKQYGGYGVDANNDGKADPFDPEDAILSAAKYLKANNFESDPRQALFCYNHATWYVNMILEKAETYASITPMGEGSWPLPPQWNSITSPFGKRTLNGEEEFHPGLDIACPIGTPVFAVIGGEVITADWVSGYGYCVMMKHPDETVTVYGHLSDIKVTMGDNVKQGQVIALSGNTGRSTGPHLHFEVRKANNLCNPMDWLKTPSSNY</sequence>
<dbReference type="CDD" id="cd13399">
    <property type="entry name" value="Slt35-like"/>
    <property type="match status" value="1"/>
</dbReference>
<dbReference type="PANTHER" id="PTHR21666">
    <property type="entry name" value="PEPTIDASE-RELATED"/>
    <property type="match status" value="1"/>
</dbReference>
<evidence type="ECO:0000313" key="5">
    <source>
        <dbReference type="EMBL" id="ABO49336.1"/>
    </source>
</evidence>
<evidence type="ECO:0000259" key="2">
    <source>
        <dbReference type="Pfam" id="PF01464"/>
    </source>
</evidence>
<dbReference type="AlphaFoldDB" id="A4J2N3"/>
<dbReference type="InterPro" id="IPR016047">
    <property type="entry name" value="M23ase_b-sheet_dom"/>
</dbReference>
<organism evidence="5 6">
    <name type="scientific">Desulforamulus reducens (strain ATCC BAA-1160 / DSM 100696 / MI-1)</name>
    <name type="common">Desulfotomaculum reducens</name>
    <dbReference type="NCBI Taxonomy" id="349161"/>
    <lineage>
        <taxon>Bacteria</taxon>
        <taxon>Bacillati</taxon>
        <taxon>Bacillota</taxon>
        <taxon>Clostridia</taxon>
        <taxon>Eubacteriales</taxon>
        <taxon>Peptococcaceae</taxon>
        <taxon>Desulforamulus</taxon>
    </lineage>
</organism>
<keyword evidence="6" id="KW-1185">Reference proteome</keyword>
<dbReference type="EMBL" id="CP000612">
    <property type="protein sequence ID" value="ABO49336.1"/>
    <property type="molecule type" value="Genomic_DNA"/>
</dbReference>
<dbReference type="InterPro" id="IPR050570">
    <property type="entry name" value="Cell_wall_metabolism_enzyme"/>
</dbReference>
<dbReference type="InterPro" id="IPR031304">
    <property type="entry name" value="SLT_2"/>
</dbReference>
<accession>A4J2N3</accession>
<dbReference type="SUPFAM" id="SSF53955">
    <property type="entry name" value="Lysozyme-like"/>
    <property type="match status" value="1"/>
</dbReference>
<dbReference type="PANTHER" id="PTHR21666:SF270">
    <property type="entry name" value="MUREIN HYDROLASE ACTIVATOR ENVC"/>
    <property type="match status" value="1"/>
</dbReference>
<protein>
    <submittedName>
        <fullName evidence="5">Peptidase M23B</fullName>
    </submittedName>
</protein>
<evidence type="ECO:0000259" key="4">
    <source>
        <dbReference type="Pfam" id="PF13406"/>
    </source>
</evidence>
<dbReference type="Gene3D" id="1.10.530.10">
    <property type="match status" value="1"/>
</dbReference>
<dbReference type="CAZy" id="GH23">
    <property type="family name" value="Glycoside Hydrolase Family 23"/>
</dbReference>
<dbReference type="SUPFAM" id="SSF51261">
    <property type="entry name" value="Duplicated hybrid motif"/>
    <property type="match status" value="1"/>
</dbReference>
<feature type="domain" description="Transglycosylase SLT" evidence="4">
    <location>
        <begin position="149"/>
        <end position="187"/>
    </location>
</feature>
<dbReference type="eggNOG" id="COG2951">
    <property type="taxonomic scope" value="Bacteria"/>
</dbReference>
<keyword evidence="1" id="KW-1133">Transmembrane helix</keyword>
<dbReference type="Pfam" id="PF01464">
    <property type="entry name" value="SLT"/>
    <property type="match status" value="1"/>
</dbReference>
<feature type="domain" description="M23ase beta-sheet core" evidence="3">
    <location>
        <begin position="247"/>
        <end position="341"/>
    </location>
</feature>
<dbReference type="Pfam" id="PF01551">
    <property type="entry name" value="Peptidase_M23"/>
    <property type="match status" value="1"/>
</dbReference>
<dbReference type="Gene3D" id="2.70.70.10">
    <property type="entry name" value="Glucose Permease (Domain IIA)"/>
    <property type="match status" value="1"/>
</dbReference>
<dbReference type="eggNOG" id="COG0739">
    <property type="taxonomic scope" value="Bacteria"/>
</dbReference>
<evidence type="ECO:0000313" key="6">
    <source>
        <dbReference type="Proteomes" id="UP000001556"/>
    </source>
</evidence>
<reference evidence="5 6" key="1">
    <citation type="submission" date="2007-03" db="EMBL/GenBank/DDBJ databases">
        <title>Complete sequence of Desulfotomaculum reducens MI-1.</title>
        <authorList>
            <consortium name="US DOE Joint Genome Institute"/>
            <person name="Copeland A."/>
            <person name="Lucas S."/>
            <person name="Lapidus A."/>
            <person name="Barry K."/>
            <person name="Detter J.C."/>
            <person name="Glavina del Rio T."/>
            <person name="Hammon N."/>
            <person name="Israni S."/>
            <person name="Dalin E."/>
            <person name="Tice H."/>
            <person name="Pitluck S."/>
            <person name="Sims D."/>
            <person name="Brettin T."/>
            <person name="Bruce D."/>
            <person name="Han C."/>
            <person name="Tapia R."/>
            <person name="Schmutz J."/>
            <person name="Larimer F."/>
            <person name="Land M."/>
            <person name="Hauser L."/>
            <person name="Kyrpides N."/>
            <person name="Kim E."/>
            <person name="Tebo B.M."/>
            <person name="Richardson P."/>
        </authorList>
    </citation>
    <scope>NUCLEOTIDE SEQUENCE [LARGE SCALE GENOMIC DNA]</scope>
    <source>
        <strain evidence="5 6">MI-1</strain>
    </source>
</reference>
<dbReference type="GO" id="GO:0004222">
    <property type="term" value="F:metalloendopeptidase activity"/>
    <property type="evidence" value="ECO:0007669"/>
    <property type="project" value="TreeGrafter"/>
</dbReference>
<proteinExistence type="predicted"/>
<dbReference type="HOGENOM" id="CLU_072260_0_0_9"/>
<dbReference type="InterPro" id="IPR008258">
    <property type="entry name" value="Transglycosylase_SLT_dom_1"/>
</dbReference>
<evidence type="ECO:0000256" key="1">
    <source>
        <dbReference type="SAM" id="Phobius"/>
    </source>
</evidence>
<dbReference type="InterPro" id="IPR011055">
    <property type="entry name" value="Dup_hybrid_motif"/>
</dbReference>
<dbReference type="KEGG" id="drm:Dred_0798"/>
<feature type="transmembrane region" description="Helical" evidence="1">
    <location>
        <begin position="14"/>
        <end position="42"/>
    </location>
</feature>
<gene>
    <name evidence="5" type="ordered locus">Dred_0798</name>
</gene>
<dbReference type="RefSeq" id="WP_011877171.1">
    <property type="nucleotide sequence ID" value="NC_009253.1"/>
</dbReference>
<name>A4J2N3_DESRM</name>
<dbReference type="Proteomes" id="UP000001556">
    <property type="component" value="Chromosome"/>
</dbReference>